<dbReference type="GO" id="GO:0016579">
    <property type="term" value="P:protein deubiquitination"/>
    <property type="evidence" value="ECO:0007669"/>
    <property type="project" value="InterPro"/>
</dbReference>
<dbReference type="Proteomes" id="UP000887566">
    <property type="component" value="Unplaced"/>
</dbReference>
<dbReference type="GO" id="GO:0004843">
    <property type="term" value="F:cysteine-type deubiquitinase activity"/>
    <property type="evidence" value="ECO:0007669"/>
    <property type="project" value="InterPro"/>
</dbReference>
<organism evidence="3 4">
    <name type="scientific">Plectus sambesii</name>
    <dbReference type="NCBI Taxonomy" id="2011161"/>
    <lineage>
        <taxon>Eukaryota</taxon>
        <taxon>Metazoa</taxon>
        <taxon>Ecdysozoa</taxon>
        <taxon>Nematoda</taxon>
        <taxon>Chromadorea</taxon>
        <taxon>Plectida</taxon>
        <taxon>Plectina</taxon>
        <taxon>Plectoidea</taxon>
        <taxon>Plectidae</taxon>
        <taxon>Plectus</taxon>
    </lineage>
</organism>
<evidence type="ECO:0000256" key="1">
    <source>
        <dbReference type="SAM" id="MobiDB-lite"/>
    </source>
</evidence>
<proteinExistence type="predicted"/>
<evidence type="ECO:0000313" key="3">
    <source>
        <dbReference type="Proteomes" id="UP000887566"/>
    </source>
</evidence>
<feature type="domain" description="USP" evidence="2">
    <location>
        <begin position="74"/>
        <end position="361"/>
    </location>
</feature>
<dbReference type="PROSITE" id="PS50235">
    <property type="entry name" value="USP_3"/>
    <property type="match status" value="1"/>
</dbReference>
<protein>
    <submittedName>
        <fullName evidence="4">USP domain-containing protein</fullName>
    </submittedName>
</protein>
<sequence>MDAEAEEAPCRKGAKAEEAPCRKGANAEKVPSLKGAYAEGAPNRRGANAKEASSLRGAKEQQSGTAGSEAPTTAFVKESGAGKLSISAIHRSPRQQQWRQLLQQHCFQLFRHLPYFVAALPQAPQTDVRDALWATMCGRHADTTILWQTVQAGFEEERMHDASEFFLHIVDALASLEISELFTFDQMSLVTCLQCPGNPLKNAEQTPQLLHQLHPLTDQHQSFHQLLERAQQAESVDARCNLCGGLQVQHARSKRFEFTINDAQKYLLVYLHKFHRVNGQSVKQDCVITDLNADSQIIFGNQFRTIGAIEHLGTSTMIAHYIAWCRSGDGWCRLNDYNPPEYRAELPTDLENIVTLIFERV</sequence>
<dbReference type="InterPro" id="IPR028889">
    <property type="entry name" value="USP"/>
</dbReference>
<dbReference type="SUPFAM" id="SSF54001">
    <property type="entry name" value="Cysteine proteinases"/>
    <property type="match status" value="1"/>
</dbReference>
<feature type="region of interest" description="Disordered" evidence="1">
    <location>
        <begin position="1"/>
        <end position="73"/>
    </location>
</feature>
<dbReference type="InterPro" id="IPR038765">
    <property type="entry name" value="Papain-like_cys_pep_sf"/>
</dbReference>
<evidence type="ECO:0000259" key="2">
    <source>
        <dbReference type="PROSITE" id="PS50235"/>
    </source>
</evidence>
<accession>A0A914UNJ9</accession>
<dbReference type="Gene3D" id="3.90.70.10">
    <property type="entry name" value="Cysteine proteinases"/>
    <property type="match status" value="1"/>
</dbReference>
<feature type="compositionally biased region" description="Basic and acidic residues" evidence="1">
    <location>
        <begin position="8"/>
        <end position="21"/>
    </location>
</feature>
<name>A0A914UNJ9_9BILA</name>
<dbReference type="InterPro" id="IPR001394">
    <property type="entry name" value="Peptidase_C19_UCH"/>
</dbReference>
<dbReference type="WBParaSite" id="PSAMB.scaffold11290size3461.g34046.t1">
    <property type="protein sequence ID" value="PSAMB.scaffold11290size3461.g34046.t1"/>
    <property type="gene ID" value="PSAMB.scaffold11290size3461.g34046"/>
</dbReference>
<dbReference type="AlphaFoldDB" id="A0A914UNJ9"/>
<reference evidence="4" key="1">
    <citation type="submission" date="2022-11" db="UniProtKB">
        <authorList>
            <consortium name="WormBaseParasite"/>
        </authorList>
    </citation>
    <scope>IDENTIFICATION</scope>
</reference>
<evidence type="ECO:0000313" key="4">
    <source>
        <dbReference type="WBParaSite" id="PSAMB.scaffold11290size3461.g34046.t1"/>
    </source>
</evidence>
<keyword evidence="3" id="KW-1185">Reference proteome</keyword>
<dbReference type="Pfam" id="PF00443">
    <property type="entry name" value="UCH"/>
    <property type="match status" value="1"/>
</dbReference>
<dbReference type="CDD" id="cd02257">
    <property type="entry name" value="Peptidase_C19"/>
    <property type="match status" value="1"/>
</dbReference>